<keyword evidence="15" id="KW-0479">Metal-binding</keyword>
<dbReference type="GO" id="GO:0086010">
    <property type="term" value="P:membrane depolarization during action potential"/>
    <property type="evidence" value="ECO:0007669"/>
    <property type="project" value="TreeGrafter"/>
</dbReference>
<feature type="transmembrane region" description="Helical" evidence="18">
    <location>
        <begin position="1109"/>
        <end position="1129"/>
    </location>
</feature>
<feature type="non-terminal residue" evidence="20">
    <location>
        <position position="1"/>
    </location>
</feature>
<keyword evidence="2" id="KW-0813">Transport</keyword>
<dbReference type="GO" id="GO:0008332">
    <property type="term" value="F:low voltage-gated calcium channel activity"/>
    <property type="evidence" value="ECO:0007669"/>
    <property type="project" value="TreeGrafter"/>
</dbReference>
<dbReference type="EMBL" id="VZTS01023407">
    <property type="protein sequence ID" value="NXT55974.1"/>
    <property type="molecule type" value="Genomic_DNA"/>
</dbReference>
<feature type="transmembrane region" description="Helical" evidence="18">
    <location>
        <begin position="673"/>
        <end position="694"/>
    </location>
</feature>
<feature type="region of interest" description="Disordered" evidence="17">
    <location>
        <begin position="540"/>
        <end position="560"/>
    </location>
</feature>
<evidence type="ECO:0000256" key="12">
    <source>
        <dbReference type="ARBA" id="ARBA00023180"/>
    </source>
</evidence>
<feature type="compositionally biased region" description="Polar residues" evidence="17">
    <location>
        <begin position="1553"/>
        <end position="1570"/>
    </location>
</feature>
<keyword evidence="11 18" id="KW-0472">Membrane</keyword>
<reference evidence="20 21" key="1">
    <citation type="submission" date="2019-09" db="EMBL/GenBank/DDBJ databases">
        <title>Bird 10,000 Genomes (B10K) Project - Family phase.</title>
        <authorList>
            <person name="Zhang G."/>
        </authorList>
    </citation>
    <scope>NUCLEOTIDE SEQUENCE [LARGE SCALE GENOMIC DNA]</scope>
    <source>
        <strain evidence="20">B10K-DU-012-14</strain>
        <tissue evidence="20">Blood</tissue>
    </source>
</reference>
<keyword evidence="21" id="KW-1185">Reference proteome</keyword>
<protein>
    <submittedName>
        <fullName evidence="20">CAC1G protein</fullName>
    </submittedName>
</protein>
<dbReference type="FunFam" id="1.20.120.350:FF:000009">
    <property type="entry name" value="Voltage-dependent T-type calcium channel subunit alpha"/>
    <property type="match status" value="1"/>
</dbReference>
<dbReference type="GO" id="GO:0046872">
    <property type="term" value="F:metal ion binding"/>
    <property type="evidence" value="ECO:0007669"/>
    <property type="project" value="UniProtKB-KW"/>
</dbReference>
<feature type="compositionally biased region" description="Basic and acidic residues" evidence="17">
    <location>
        <begin position="1506"/>
        <end position="1518"/>
    </location>
</feature>
<dbReference type="FunFam" id="1.10.287.70:FF:000018">
    <property type="entry name" value="Voltage-dependent T-type calcium channel subunit alpha"/>
    <property type="match status" value="1"/>
</dbReference>
<dbReference type="PANTHER" id="PTHR10037:SF137">
    <property type="entry name" value="VOLTAGE-DEPENDENT T-TYPE CALCIUM CHANNEL SUBUNIT ALPHA"/>
    <property type="match status" value="1"/>
</dbReference>
<feature type="domain" description="Ion transport" evidence="19">
    <location>
        <begin position="99"/>
        <end position="327"/>
    </location>
</feature>
<feature type="compositionally biased region" description="Low complexity" evidence="17">
    <location>
        <begin position="438"/>
        <end position="465"/>
    </location>
</feature>
<dbReference type="PRINTS" id="PR00167">
    <property type="entry name" value="CACHANNEL"/>
</dbReference>
<evidence type="ECO:0000256" key="18">
    <source>
        <dbReference type="SAM" id="Phobius"/>
    </source>
</evidence>
<feature type="compositionally biased region" description="Polar residues" evidence="17">
    <location>
        <begin position="1773"/>
        <end position="1784"/>
    </location>
</feature>
<feature type="region of interest" description="Disordered" evidence="17">
    <location>
        <begin position="1475"/>
        <end position="1494"/>
    </location>
</feature>
<dbReference type="Pfam" id="PF00520">
    <property type="entry name" value="Ion_trans"/>
    <property type="match status" value="3"/>
</dbReference>
<feature type="domain" description="Ion transport" evidence="19">
    <location>
        <begin position="975"/>
        <end position="1225"/>
    </location>
</feature>
<dbReference type="InterPro" id="IPR002077">
    <property type="entry name" value="VDCCAlpha1"/>
</dbReference>
<evidence type="ECO:0000256" key="17">
    <source>
        <dbReference type="SAM" id="MobiDB-lite"/>
    </source>
</evidence>
<evidence type="ECO:0000256" key="3">
    <source>
        <dbReference type="ARBA" id="ARBA00022568"/>
    </source>
</evidence>
<feature type="transmembrane region" description="Helical" evidence="18">
    <location>
        <begin position="770"/>
        <end position="792"/>
    </location>
</feature>
<feature type="transmembrane region" description="Helical" evidence="18">
    <location>
        <begin position="297"/>
        <end position="320"/>
    </location>
</feature>
<evidence type="ECO:0000256" key="8">
    <source>
        <dbReference type="ARBA" id="ARBA00022882"/>
    </source>
</evidence>
<feature type="transmembrane region" description="Helical" evidence="18">
    <location>
        <begin position="635"/>
        <end position="653"/>
    </location>
</feature>
<dbReference type="GO" id="GO:0070509">
    <property type="term" value="P:calcium ion import"/>
    <property type="evidence" value="ECO:0007669"/>
    <property type="project" value="TreeGrafter"/>
</dbReference>
<evidence type="ECO:0000256" key="10">
    <source>
        <dbReference type="ARBA" id="ARBA00023065"/>
    </source>
</evidence>
<dbReference type="FunFam" id="1.10.287.70:FF:000032">
    <property type="entry name" value="Voltage-dependent T-type calcium channel subunit alpha"/>
    <property type="match status" value="1"/>
</dbReference>
<feature type="transmembrane region" description="Helical" evidence="18">
    <location>
        <begin position="100"/>
        <end position="118"/>
    </location>
</feature>
<dbReference type="InterPro" id="IPR027359">
    <property type="entry name" value="Volt_channel_dom_sf"/>
</dbReference>
<dbReference type="GO" id="GO:0045956">
    <property type="term" value="P:positive regulation of calcium ion-dependent exocytosis"/>
    <property type="evidence" value="ECO:0007669"/>
    <property type="project" value="TreeGrafter"/>
</dbReference>
<evidence type="ECO:0000256" key="7">
    <source>
        <dbReference type="ARBA" id="ARBA00022837"/>
    </source>
</evidence>
<feature type="transmembrane region" description="Helical" evidence="18">
    <location>
        <begin position="1006"/>
        <end position="1027"/>
    </location>
</feature>
<comment type="subcellular location">
    <subcellularLocation>
        <location evidence="1 16">Membrane</location>
        <topology evidence="1 16">Multi-pass membrane protein</topology>
    </subcellularLocation>
</comment>
<dbReference type="InterPro" id="IPR043203">
    <property type="entry name" value="VGCC_Ca_Na"/>
</dbReference>
<feature type="compositionally biased region" description="Polar residues" evidence="17">
    <location>
        <begin position="1593"/>
        <end position="1602"/>
    </location>
</feature>
<evidence type="ECO:0000256" key="16">
    <source>
        <dbReference type="RuleBase" id="RU003808"/>
    </source>
</evidence>
<evidence type="ECO:0000256" key="9">
    <source>
        <dbReference type="ARBA" id="ARBA00022989"/>
    </source>
</evidence>
<comment type="similarity">
    <text evidence="16">Belongs to the calcium channel alpha-1 subunit (TC 1.A.1.11) family.</text>
</comment>
<evidence type="ECO:0000256" key="2">
    <source>
        <dbReference type="ARBA" id="ARBA00022448"/>
    </source>
</evidence>
<feature type="binding site" evidence="15">
    <location>
        <position position="279"/>
    </location>
    <ligand>
        <name>Ca(2+)</name>
        <dbReference type="ChEBI" id="CHEBI:29108"/>
    </ligand>
</feature>
<keyword evidence="6" id="KW-0677">Repeat</keyword>
<feature type="compositionally biased region" description="Acidic residues" evidence="17">
    <location>
        <begin position="1579"/>
        <end position="1592"/>
    </location>
</feature>
<feature type="transmembrane region" description="Helical" evidence="18">
    <location>
        <begin position="975"/>
        <end position="994"/>
    </location>
</feature>
<evidence type="ECO:0000256" key="11">
    <source>
        <dbReference type="ARBA" id="ARBA00023136"/>
    </source>
</evidence>
<name>A0A7L3DID0_PLUSO</name>
<keyword evidence="4 16" id="KW-0107">Calcium channel</keyword>
<accession>A0A7L3DID0</accession>
<dbReference type="GO" id="GO:0043005">
    <property type="term" value="C:neuron projection"/>
    <property type="evidence" value="ECO:0007669"/>
    <property type="project" value="TreeGrafter"/>
</dbReference>
<feature type="region of interest" description="Disordered" evidence="17">
    <location>
        <begin position="435"/>
        <end position="517"/>
    </location>
</feature>
<keyword evidence="10" id="KW-0406">Ion transport</keyword>
<dbReference type="GO" id="GO:0001518">
    <property type="term" value="C:voltage-gated sodium channel complex"/>
    <property type="evidence" value="ECO:0007669"/>
    <property type="project" value="TreeGrafter"/>
</dbReference>
<organism evidence="20 21">
    <name type="scientific">Pluvianellus socialis</name>
    <name type="common">Magellanic plover</name>
    <dbReference type="NCBI Taxonomy" id="227228"/>
    <lineage>
        <taxon>Eukaryota</taxon>
        <taxon>Metazoa</taxon>
        <taxon>Chordata</taxon>
        <taxon>Craniata</taxon>
        <taxon>Vertebrata</taxon>
        <taxon>Euteleostomi</taxon>
        <taxon>Archelosauria</taxon>
        <taxon>Archosauria</taxon>
        <taxon>Dinosauria</taxon>
        <taxon>Saurischia</taxon>
        <taxon>Theropoda</taxon>
        <taxon>Coelurosauria</taxon>
        <taxon>Aves</taxon>
        <taxon>Neognathae</taxon>
        <taxon>Neoaves</taxon>
        <taxon>Charadriiformes</taxon>
        <taxon>Charadriidae</taxon>
        <taxon>Pluvianellus</taxon>
    </lineage>
</organism>
<feature type="compositionally biased region" description="Low complexity" evidence="17">
    <location>
        <begin position="540"/>
        <end position="550"/>
    </location>
</feature>
<evidence type="ECO:0000256" key="15">
    <source>
        <dbReference type="PIRSR" id="PIRSR602077-1"/>
    </source>
</evidence>
<comment type="caution">
    <text evidence="20">The sequence shown here is derived from an EMBL/GenBank/DDBJ whole genome shotgun (WGS) entry which is preliminary data.</text>
</comment>
<keyword evidence="5 18" id="KW-0812">Transmembrane</keyword>
<feature type="region of interest" description="Disordered" evidence="17">
    <location>
        <begin position="1691"/>
        <end position="1784"/>
    </location>
</feature>
<feature type="compositionally biased region" description="Polar residues" evidence="17">
    <location>
        <begin position="1442"/>
        <end position="1456"/>
    </location>
</feature>
<proteinExistence type="inferred from homology"/>
<dbReference type="FunFam" id="1.20.120.350:FF:000008">
    <property type="entry name" value="Voltage-dependent T-type calcium channel subunit alpha"/>
    <property type="match status" value="1"/>
</dbReference>
<dbReference type="FunFam" id="1.10.287.70:FF:000029">
    <property type="entry name" value="Voltage-dependent T-type calcium channel subunit alpha"/>
    <property type="match status" value="1"/>
</dbReference>
<sequence>SGPCQSSCKISSPCTKLDAGSCNPESCPYCLKALASEAELTDNETADSDSEGVYEFTQDAHYSDQRDPQRGRPRARRVSRVLAFWHVVCETFRKIVDSKYFGRGIMVAILINTLSMGIEYHEQPEELTNALEISNIVFTSLFALEMLLKVLVYGPFGYIKNPYNIFDGIIVVISVWEIVGQQGGGLSVLRTFRLMRVLKLVRFMPALQRQLVVLMKTMDNVATFCMLLMLFIFIFSILGMHLFGCKFASERDGDTLPDRKNFDSLLWAIVTVFQILTQEDWNKVLYNGMASTSSWAALYFIALMTFGNYVLFNLLVAILVEGFQTEEISKREDASGQLSCIQLPVDSSGGDASKSDSEGDLFPHCLEEEGGLKKNLSNPACDDHPELKKSLTPPLIIHTAATPMPMPKSAMFGDAAQGYESRRASGVSVDPAAYELKSPPSARSSPHSPWSAGSSWNSRRSSWNSIGRAPSLKRRGQSGERRSLLSGEGKESSEEGESSDEEHSSRAGSFNGSLPHRMESLETKGSFDLQDTLQVPSLYRTSSMHSSRTSTSEHQDCNGKTSPGLLLHQLHLDDPRQDCDDGDDEGNMSKRDRVKAWVRARLPTCCKERDSWSIYIFAPHSRFRLMCNKIITHKMFDHIVLVIIFLNCITIAMERPKIEPHSAERIFLTLSNYIFTVIFLTEMTVKVVALGLCFGEKAYLKSSWNVLDGVLVLISVIDILVSMVSDSGTKILGMLRVLRLLRTLRPLRVISRAQGLKLVVETLMSSLKPIGNIVVICCAFFIIFGILGVQLFKGKFFVCQGEDTRNITNKSDCTEASYKWVRHKYNFDNLGQALMSLFVLASKDGWVDIMYDGLDAVGVDQQPVMNYNPWMLLYFISFLLIVAFFVLNMFVGVVVENFHKCRQHQEEEEAKRREEKRLRRLEKKRRRCIDFRKMQRNDLTCLSALLLPAAEAQCKPYYSDYSRFRLLIHQMCTSHYLDLFITGVIGLNVITMAMEHYQQPKVLDEALKICNYIFTVIFVLESVFKLIAFGFRRFFQDRWNQLDLAIVLLSIMGITLEEIEVNASLPINPTIIRIMRVLRIARVLKLLKMAVGMRALLDTVMQALPQVGNLGLLFMLLFFIFAALGVELFGDLECDDTHPCEGLGRHATFRNFGMAFLTLFRVSTGDNWNGIMKDTLRDCDQESTCYNTVISPIYFVSFVLTAQFVLVNVVIAVLMKHLEESNKEAKEEAELEAELEMEMKTITPGQHSPSDIFAWPVSASGERPESPRGCTNPMQIKVDSQLSLVYPMERHLFDTISLLIQESLEGELKLMDNLSGSVCHHYALPAPEYYNSENQIPLAEMEALSLTSDILSEKSWSLALTDDSFPDDTNTHLLNALESNADLRSKDDTLTLSPSKDLLSVRKPSVGRTHSLPNDSYMFQPPYSSPCPASLGERNPAHHKSQSGSKASVQSQPADTSSLLQIPKDHFHHVKAHEHLVRESKPQVSQQVHSPSAERLLRRQMAIRNDSLDSKENLHTEVSELSDPNVPAVPKEESSVALTPSEAQELAAWSRASVHTQQHSHNQYNISKQAPASRACADSYEETPGDSMDQEVSEINSSSEPFTSETCTASSACSEVPPLTPKRNVGNTGSVTLKDLKKYHSVDTQGLLKKPPSWLDDQRRHSIEICSMENSPQHHSTSSSSGFISQVVSEMEGLQGTRQKKKLSPPCISIDPPDGQSLLPRGPHSISPASGDVCLRRRAPSCESKDSMDIGDSLLPDSMSTSPTPKKDLLTLPSFSFDQTEMDP</sequence>
<evidence type="ECO:0000256" key="5">
    <source>
        <dbReference type="ARBA" id="ARBA00022692"/>
    </source>
</evidence>
<keyword evidence="12" id="KW-0325">Glycoprotein</keyword>
<keyword evidence="3 16" id="KW-0109">Calcium transport</keyword>
<gene>
    <name evidence="20" type="primary">Cacna1g</name>
    <name evidence="20" type="ORF">PLUSOC_R00758</name>
</gene>
<dbReference type="GO" id="GO:0005248">
    <property type="term" value="F:voltage-gated sodium channel activity"/>
    <property type="evidence" value="ECO:0007669"/>
    <property type="project" value="TreeGrafter"/>
</dbReference>
<feature type="non-terminal residue" evidence="20">
    <location>
        <position position="1784"/>
    </location>
</feature>
<evidence type="ECO:0000256" key="4">
    <source>
        <dbReference type="ARBA" id="ARBA00022673"/>
    </source>
</evidence>
<comment type="catalytic activity">
    <reaction evidence="14">
        <text>Ca(2+)(in) = Ca(2+)(out)</text>
        <dbReference type="Rhea" id="RHEA:29671"/>
        <dbReference type="ChEBI" id="CHEBI:29108"/>
    </reaction>
</comment>
<feature type="transmembrane region" description="Helical" evidence="18">
    <location>
        <begin position="1193"/>
        <end position="1214"/>
    </location>
</feature>
<dbReference type="Proteomes" id="UP000519225">
    <property type="component" value="Unassembled WGS sequence"/>
</dbReference>
<feature type="domain" description="Ion transport" evidence="19">
    <location>
        <begin position="633"/>
        <end position="905"/>
    </location>
</feature>
<evidence type="ECO:0000313" key="20">
    <source>
        <dbReference type="EMBL" id="NXT55974.1"/>
    </source>
</evidence>
<feature type="compositionally biased region" description="Low complexity" evidence="17">
    <location>
        <begin position="1603"/>
        <end position="1615"/>
    </location>
</feature>
<dbReference type="InterPro" id="IPR005821">
    <property type="entry name" value="Ion_trans_dom"/>
</dbReference>
<dbReference type="Gene3D" id="1.10.287.70">
    <property type="match status" value="3"/>
</dbReference>
<keyword evidence="7 15" id="KW-0106">Calcium</keyword>
<evidence type="ECO:0000313" key="21">
    <source>
        <dbReference type="Proteomes" id="UP000519225"/>
    </source>
</evidence>
<feature type="transmembrane region" description="Helical" evidence="18">
    <location>
        <begin position="221"/>
        <end position="240"/>
    </location>
</feature>
<dbReference type="GO" id="GO:0005891">
    <property type="term" value="C:voltage-gated calcium channel complex"/>
    <property type="evidence" value="ECO:0007669"/>
    <property type="project" value="InterPro"/>
</dbReference>
<feature type="region of interest" description="Disordered" evidence="17">
    <location>
        <begin position="1401"/>
        <end position="1456"/>
    </location>
</feature>
<feature type="transmembrane region" description="Helical" evidence="18">
    <location>
        <begin position="871"/>
        <end position="895"/>
    </location>
</feature>
<keyword evidence="9 18" id="KW-1133">Transmembrane helix</keyword>
<feature type="compositionally biased region" description="Basic and acidic residues" evidence="17">
    <location>
        <begin position="477"/>
        <end position="493"/>
    </location>
</feature>
<dbReference type="PANTHER" id="PTHR10037">
    <property type="entry name" value="VOLTAGE-GATED CATION CHANNEL CALCIUM AND SODIUM"/>
    <property type="match status" value="1"/>
</dbReference>
<dbReference type="Gene3D" id="1.20.120.350">
    <property type="entry name" value="Voltage-gated potassium channels. Chain C"/>
    <property type="match status" value="3"/>
</dbReference>
<evidence type="ECO:0000256" key="14">
    <source>
        <dbReference type="ARBA" id="ARBA00036634"/>
    </source>
</evidence>
<feature type="transmembrane region" description="Helical" evidence="18">
    <location>
        <begin position="130"/>
        <end position="151"/>
    </location>
</feature>
<keyword evidence="13" id="KW-0407">Ion channel</keyword>
<evidence type="ECO:0000256" key="13">
    <source>
        <dbReference type="ARBA" id="ARBA00023303"/>
    </source>
</evidence>
<feature type="binding site" evidence="15">
    <location>
        <position position="844"/>
    </location>
    <ligand>
        <name>Ca(2+)</name>
        <dbReference type="ChEBI" id="CHEBI:29108"/>
    </ligand>
</feature>
<keyword evidence="8 16" id="KW-0851">Voltage-gated channel</keyword>
<feature type="region of interest" description="Disordered" evidence="17">
    <location>
        <begin position="1505"/>
        <end position="1628"/>
    </location>
</feature>
<evidence type="ECO:0000259" key="19">
    <source>
        <dbReference type="Pfam" id="PF00520"/>
    </source>
</evidence>
<evidence type="ECO:0000256" key="1">
    <source>
        <dbReference type="ARBA" id="ARBA00004141"/>
    </source>
</evidence>
<evidence type="ECO:0000256" key="6">
    <source>
        <dbReference type="ARBA" id="ARBA00022737"/>
    </source>
</evidence>
<dbReference type="SUPFAM" id="SSF81324">
    <property type="entry name" value="Voltage-gated potassium channels"/>
    <property type="match status" value="3"/>
</dbReference>
<dbReference type="FunFam" id="1.20.120.350:FF:000007">
    <property type="entry name" value="Voltage-dependent T-type calcium channel subunit alpha"/>
    <property type="match status" value="1"/>
</dbReference>